<proteinExistence type="predicted"/>
<evidence type="ECO:0000256" key="5">
    <source>
        <dbReference type="ARBA" id="ARBA00023186"/>
    </source>
</evidence>
<feature type="compositionally biased region" description="Polar residues" evidence="6">
    <location>
        <begin position="69"/>
        <end position="84"/>
    </location>
</feature>
<protein>
    <submittedName>
        <fullName evidence="8">DJB14 protein</fullName>
    </submittedName>
</protein>
<dbReference type="GO" id="GO:0005789">
    <property type="term" value="C:endoplasmic reticulum membrane"/>
    <property type="evidence" value="ECO:0007669"/>
    <property type="project" value="TreeGrafter"/>
</dbReference>
<dbReference type="GO" id="GO:0071218">
    <property type="term" value="P:cellular response to misfolded protein"/>
    <property type="evidence" value="ECO:0007669"/>
    <property type="project" value="TreeGrafter"/>
</dbReference>
<dbReference type="PANTHER" id="PTHR43908:SF4">
    <property type="entry name" value="DNAJ HOMOLOG SUBFAMILY B MEMBER 14"/>
    <property type="match status" value="1"/>
</dbReference>
<evidence type="ECO:0000256" key="6">
    <source>
        <dbReference type="SAM" id="MobiDB-lite"/>
    </source>
</evidence>
<feature type="region of interest" description="Disordered" evidence="6">
    <location>
        <begin position="191"/>
        <end position="212"/>
    </location>
</feature>
<evidence type="ECO:0000256" key="4">
    <source>
        <dbReference type="ARBA" id="ARBA00023136"/>
    </source>
</evidence>
<dbReference type="InterPro" id="IPR051100">
    <property type="entry name" value="DnaJ_subfamily_B/C"/>
</dbReference>
<sequence length="349" mass="39164">MEGNRDEAEKCIGIAREALEAGNRDRALRFLGKAQKLYPTDTARVLLEAIMKNGSTAGGGAYCRKPDSSNDQSKPNSTKESNASAAGESGKGYTKDQLDGVFSIKKCKNYYEVLGVSKDAEIGNAYAVLSNPEKRKQYDLTGSEEQTCTHPSNGRFNFHRGCEADITPEDLFNMFFGGAFPTGSVHSFSNGRAGYSHPNQHRQSGHEREEERGDGGFSMFIQLMPIIVLILVSLLSQLMVSNPPYALYPRSSTGQTIKMQTENLRVVYYVNKDFRNEYKGVSLQKVEKSVEEDYVSNIRNNCWKERQQKTDLLYAAKVYRDDRLRKKADSMPMDNCKELERLTSLYRGG</sequence>
<comment type="subcellular location">
    <subcellularLocation>
        <location evidence="1">Membrane</location>
        <topology evidence="1">Single-pass membrane protein</topology>
    </subcellularLocation>
</comment>
<accession>A0A851LG85</accession>
<dbReference type="Pfam" id="PF09320">
    <property type="entry name" value="DUF1977"/>
    <property type="match status" value="1"/>
</dbReference>
<keyword evidence="5" id="KW-0143">Chaperone</keyword>
<name>A0A851LG85_CORCR</name>
<dbReference type="OrthoDB" id="442087at2759"/>
<feature type="domain" description="DUF1977" evidence="7">
    <location>
        <begin position="240"/>
        <end position="339"/>
    </location>
</feature>
<evidence type="ECO:0000256" key="1">
    <source>
        <dbReference type="ARBA" id="ARBA00004167"/>
    </source>
</evidence>
<dbReference type="InterPro" id="IPR036869">
    <property type="entry name" value="J_dom_sf"/>
</dbReference>
<evidence type="ECO:0000256" key="3">
    <source>
        <dbReference type="ARBA" id="ARBA00022989"/>
    </source>
</evidence>
<dbReference type="PANTHER" id="PTHR43908">
    <property type="entry name" value="AT29763P-RELATED"/>
    <property type="match status" value="1"/>
</dbReference>
<keyword evidence="3" id="KW-1133">Transmembrane helix</keyword>
<feature type="region of interest" description="Disordered" evidence="6">
    <location>
        <begin position="60"/>
        <end position="92"/>
    </location>
</feature>
<dbReference type="Gene3D" id="1.10.287.110">
    <property type="entry name" value="DnaJ domain"/>
    <property type="match status" value="1"/>
</dbReference>
<feature type="non-terminal residue" evidence="8">
    <location>
        <position position="349"/>
    </location>
</feature>
<dbReference type="Proteomes" id="UP000621168">
    <property type="component" value="Unassembled WGS sequence"/>
</dbReference>
<evidence type="ECO:0000313" key="9">
    <source>
        <dbReference type="Proteomes" id="UP000621168"/>
    </source>
</evidence>
<feature type="non-terminal residue" evidence="8">
    <location>
        <position position="1"/>
    </location>
</feature>
<gene>
    <name evidence="8" type="primary">Dnajb14</name>
    <name evidence="8" type="ORF">CORCRI_R06317</name>
</gene>
<keyword evidence="4" id="KW-0472">Membrane</keyword>
<dbReference type="GO" id="GO:0030544">
    <property type="term" value="F:Hsp70 protein binding"/>
    <property type="evidence" value="ECO:0007669"/>
    <property type="project" value="TreeGrafter"/>
</dbReference>
<dbReference type="AlphaFoldDB" id="A0A851LG85"/>
<comment type="caution">
    <text evidence="8">The sequence shown here is derived from an EMBL/GenBank/DDBJ whole genome shotgun (WGS) entry which is preliminary data.</text>
</comment>
<dbReference type="EMBL" id="WBMX01000869">
    <property type="protein sequence ID" value="NXC14717.1"/>
    <property type="molecule type" value="Genomic_DNA"/>
</dbReference>
<keyword evidence="2" id="KW-0812">Transmembrane</keyword>
<evidence type="ECO:0000256" key="2">
    <source>
        <dbReference type="ARBA" id="ARBA00022692"/>
    </source>
</evidence>
<organism evidence="8 9">
    <name type="scientific">Corythaeola cristata</name>
    <name type="common">Great blue turaco</name>
    <dbReference type="NCBI Taxonomy" id="103954"/>
    <lineage>
        <taxon>Eukaryota</taxon>
        <taxon>Metazoa</taxon>
        <taxon>Chordata</taxon>
        <taxon>Craniata</taxon>
        <taxon>Vertebrata</taxon>
        <taxon>Euteleostomi</taxon>
        <taxon>Archelosauria</taxon>
        <taxon>Archosauria</taxon>
        <taxon>Dinosauria</taxon>
        <taxon>Saurischia</taxon>
        <taxon>Theropoda</taxon>
        <taxon>Coelurosauria</taxon>
        <taxon>Aves</taxon>
        <taxon>Neognathae</taxon>
        <taxon>Neoaves</taxon>
        <taxon>Otidimorphae</taxon>
        <taxon>Musophagiformes</taxon>
        <taxon>Musophagidae</taxon>
        <taxon>Corythaeola</taxon>
    </lineage>
</organism>
<evidence type="ECO:0000313" key="8">
    <source>
        <dbReference type="EMBL" id="NXC14717.1"/>
    </source>
</evidence>
<reference evidence="8" key="1">
    <citation type="submission" date="2019-09" db="EMBL/GenBank/DDBJ databases">
        <title>Bird 10,000 Genomes (B10K) Project - Family phase.</title>
        <authorList>
            <person name="Zhang G."/>
        </authorList>
    </citation>
    <scope>NUCLEOTIDE SEQUENCE</scope>
    <source>
        <strain evidence="8">B10K-CU-031-40</strain>
    </source>
</reference>
<dbReference type="SUPFAM" id="SSF46565">
    <property type="entry name" value="Chaperone J-domain"/>
    <property type="match status" value="1"/>
</dbReference>
<evidence type="ECO:0000259" key="7">
    <source>
        <dbReference type="Pfam" id="PF09320"/>
    </source>
</evidence>
<dbReference type="InterPro" id="IPR015399">
    <property type="entry name" value="DUF1977_DnaJ-like"/>
</dbReference>
<keyword evidence="9" id="KW-1185">Reference proteome</keyword>